<name>A0A1F6CX42_9BACT</name>
<comment type="caution">
    <text evidence="1">The sequence shown here is derived from an EMBL/GenBank/DDBJ whole genome shotgun (WGS) entry which is preliminary data.</text>
</comment>
<protein>
    <submittedName>
        <fullName evidence="1">Uncharacterized protein</fullName>
    </submittedName>
</protein>
<proteinExistence type="predicted"/>
<reference evidence="1 2" key="1">
    <citation type="journal article" date="2016" name="Nat. Commun.">
        <title>Thousands of microbial genomes shed light on interconnected biogeochemical processes in an aquifer system.</title>
        <authorList>
            <person name="Anantharaman K."/>
            <person name="Brown C.T."/>
            <person name="Hug L.A."/>
            <person name="Sharon I."/>
            <person name="Castelle C.J."/>
            <person name="Probst A.J."/>
            <person name="Thomas B.C."/>
            <person name="Singh A."/>
            <person name="Wilkins M.J."/>
            <person name="Karaoz U."/>
            <person name="Brodie E.L."/>
            <person name="Williams K.H."/>
            <person name="Hubbard S.S."/>
            <person name="Banfield J.F."/>
        </authorList>
    </citation>
    <scope>NUCLEOTIDE SEQUENCE [LARGE SCALE GENOMIC DNA]</scope>
</reference>
<gene>
    <name evidence="1" type="ORF">A2851_02145</name>
</gene>
<evidence type="ECO:0000313" key="2">
    <source>
        <dbReference type="Proteomes" id="UP000176863"/>
    </source>
</evidence>
<dbReference type="EMBL" id="MFKT01000009">
    <property type="protein sequence ID" value="OGG53667.1"/>
    <property type="molecule type" value="Genomic_DNA"/>
</dbReference>
<sequence>MTTMQKIALHASNACCAIISGLWLGAATEVVDTQRFVTEEHDRGALTRLVESVLGEPTRCH</sequence>
<dbReference type="Proteomes" id="UP000176863">
    <property type="component" value="Unassembled WGS sequence"/>
</dbReference>
<organism evidence="1 2">
    <name type="scientific">Candidatus Kaiserbacteria bacterium RIFCSPHIGHO2_01_FULL_53_29</name>
    <dbReference type="NCBI Taxonomy" id="1798480"/>
    <lineage>
        <taxon>Bacteria</taxon>
        <taxon>Candidatus Kaiseribacteriota</taxon>
    </lineage>
</organism>
<evidence type="ECO:0000313" key="1">
    <source>
        <dbReference type="EMBL" id="OGG53667.1"/>
    </source>
</evidence>
<dbReference type="AlphaFoldDB" id="A0A1F6CX42"/>
<accession>A0A1F6CX42</accession>